<reference evidence="1 2" key="1">
    <citation type="submission" date="2020-08" db="EMBL/GenBank/DDBJ databases">
        <title>Genome public.</title>
        <authorList>
            <person name="Liu C."/>
            <person name="Sun Q."/>
        </authorList>
    </citation>
    <scope>NUCLEOTIDE SEQUENCE [LARGE SCALE GENOMIC DNA]</scope>
    <source>
        <strain evidence="1 2">NSJ-56</strain>
    </source>
</reference>
<comment type="caution">
    <text evidence="1">The sequence shown here is derived from an EMBL/GenBank/DDBJ whole genome shotgun (WGS) entry which is preliminary data.</text>
</comment>
<organism evidence="1 2">
    <name type="scientific">Butyricimonas hominis</name>
    <dbReference type="NCBI Taxonomy" id="2763032"/>
    <lineage>
        <taxon>Bacteria</taxon>
        <taxon>Pseudomonadati</taxon>
        <taxon>Bacteroidota</taxon>
        <taxon>Bacteroidia</taxon>
        <taxon>Bacteroidales</taxon>
        <taxon>Odoribacteraceae</taxon>
        <taxon>Butyricimonas</taxon>
    </lineage>
</organism>
<protein>
    <submittedName>
        <fullName evidence="1">Uncharacterized protein</fullName>
    </submittedName>
</protein>
<dbReference type="EMBL" id="JACOOH010000004">
    <property type="protein sequence ID" value="MBC5621594.1"/>
    <property type="molecule type" value="Genomic_DNA"/>
</dbReference>
<gene>
    <name evidence="1" type="ORF">H8S64_10835</name>
</gene>
<proteinExistence type="predicted"/>
<dbReference type="PROSITE" id="PS51257">
    <property type="entry name" value="PROKAR_LIPOPROTEIN"/>
    <property type="match status" value="1"/>
</dbReference>
<evidence type="ECO:0000313" key="2">
    <source>
        <dbReference type="Proteomes" id="UP000646484"/>
    </source>
</evidence>
<evidence type="ECO:0000313" key="1">
    <source>
        <dbReference type="EMBL" id="MBC5621594.1"/>
    </source>
</evidence>
<sequence length="345" mass="40573">MKESNLLIWLCLLISCSSIPEVSEPEIGYIDYSCCTQEELSPNDHILLENVKFNEGKLSCILDLNSALEQGIPKKKYNYFLEYLQNENQKFERYLEAGAIVFYNGEPFTRNEELYKYIEDKEEPLSRATYNHATPLWRQEFTGRYDGIIPEEHANFKGPSKIGVSKSNGGGSFELKEEFKKLTAYIGGNASSATFKWGFGNDVLWNWKIKYFGPLYTKTTLIFTGLWEDPMPDFPSNDFIGKRLWWNNMPTYVILTHYKLDNYIEIYIESTGDFSAQIYKKISKDYVFYNSINDFHGYTKSRMSTPPEQTFWIVIYRKQIVDQKTSWTYLGDMEYRYPLHWNGWE</sequence>
<keyword evidence="2" id="KW-1185">Reference proteome</keyword>
<dbReference type="RefSeq" id="WP_186976068.1">
    <property type="nucleotide sequence ID" value="NZ_JACOOH010000004.1"/>
</dbReference>
<accession>A0ABR7D0Y5</accession>
<dbReference type="Proteomes" id="UP000646484">
    <property type="component" value="Unassembled WGS sequence"/>
</dbReference>
<name>A0ABR7D0Y5_9BACT</name>